<dbReference type="EMBL" id="NHTK01005408">
    <property type="protein sequence ID" value="PPQ79618.1"/>
    <property type="molecule type" value="Genomic_DNA"/>
</dbReference>
<name>A0A409WM74_9AGAR</name>
<feature type="compositionally biased region" description="Low complexity" evidence="4">
    <location>
        <begin position="573"/>
        <end position="587"/>
    </location>
</feature>
<evidence type="ECO:0000256" key="4">
    <source>
        <dbReference type="SAM" id="MobiDB-lite"/>
    </source>
</evidence>
<dbReference type="InParanoid" id="A0A409WM74"/>
<dbReference type="AlphaFoldDB" id="A0A409WM74"/>
<dbReference type="PROSITE" id="PS50082">
    <property type="entry name" value="WD_REPEATS_2"/>
    <property type="match status" value="1"/>
</dbReference>
<feature type="region of interest" description="Disordered" evidence="4">
    <location>
        <begin position="451"/>
        <end position="492"/>
    </location>
</feature>
<feature type="region of interest" description="Disordered" evidence="4">
    <location>
        <begin position="567"/>
        <end position="587"/>
    </location>
</feature>
<protein>
    <submittedName>
        <fullName evidence="5">Uncharacterized protein</fullName>
    </submittedName>
</protein>
<dbReference type="InterPro" id="IPR001680">
    <property type="entry name" value="WD40_rpt"/>
</dbReference>
<feature type="compositionally biased region" description="Low complexity" evidence="4">
    <location>
        <begin position="693"/>
        <end position="704"/>
    </location>
</feature>
<feature type="repeat" description="WD" evidence="3">
    <location>
        <begin position="53"/>
        <end position="87"/>
    </location>
</feature>
<feature type="compositionally biased region" description="Low complexity" evidence="4">
    <location>
        <begin position="657"/>
        <end position="666"/>
    </location>
</feature>
<feature type="region of interest" description="Disordered" evidence="4">
    <location>
        <begin position="657"/>
        <end position="726"/>
    </location>
</feature>
<sequence length="750" mass="81326">MTEGQHGIKDDMNITTTHINISPQELTFPIPMRSYILNNSLAKLPSSRGRAHVVSMQFSPSGYYLAVGYDDGAVEIWNTRRIQQIQLLRVLEASKGGEVQALAWDPHNDSQLFIGGPNGTLHRHDVDRYMETGLNDDTRSAHLSSGFIHSLVVDREMERLIVVTGGSFGIINDVKAFDEQGDKVKIELDVDWPYTNYTGGPRSPIHEPNPCDVVIHDDLLYVVHAGTVGIRVFSLSKRRLLLRIPNTDVFAARTPFSGGKISPNARYAVMSCPGTPTLHWYCLESGELVAVTSVDAPTALHQWHSTMQMVFLDDETVLTGSNGDGILLWNRSIDHPIQAQYSGDVDGHIQYMAIQENEDHQIIYAYAQNPNAEAGLSATAIHFVQLSVVSSEEPVVPEDGCFVFHLMEEKDRASRPKTPNLRRAIMRMFDSPQTFERSLANLFGVRPYESDEKEPEILTQSAQVSPAHDHVQQPESSWAEPGGETHTPFGSPGYSRELPYFGILNIAQTESAPESPDGSATNLKATEDANDDPRSALRAIVTPSHTDVLGPEDNPFISLPTTTPPKAVGARESNMSAPSVNSVPSPNASSDIRFVSPMLPTPSQPTPESNTAAAVVAPALTQPSGISGSGSPKKMGLINLDVNTPLRDHHSVSAIFSTPSSTVTSPRRNLDDSQVVTSTPAHSSQAMANRNFSAPSSSVQSASPPTTPIALPWTASSNPTPALEDSVANPLIPQLFPSSHYLASIPGDSP</sequence>
<feature type="compositionally biased region" description="Basic and acidic residues" evidence="4">
    <location>
        <begin position="525"/>
        <end position="534"/>
    </location>
</feature>
<dbReference type="Pfam" id="PF00400">
    <property type="entry name" value="WD40"/>
    <property type="match status" value="1"/>
</dbReference>
<keyword evidence="2" id="KW-0677">Repeat</keyword>
<dbReference type="OrthoDB" id="3238562at2759"/>
<feature type="region of interest" description="Disordered" evidence="4">
    <location>
        <begin position="509"/>
        <end position="534"/>
    </location>
</feature>
<keyword evidence="6" id="KW-1185">Reference proteome</keyword>
<accession>A0A409WM74</accession>
<reference evidence="5 6" key="1">
    <citation type="journal article" date="2018" name="Evol. Lett.">
        <title>Horizontal gene cluster transfer increased hallucinogenic mushroom diversity.</title>
        <authorList>
            <person name="Reynolds H.T."/>
            <person name="Vijayakumar V."/>
            <person name="Gluck-Thaler E."/>
            <person name="Korotkin H.B."/>
            <person name="Matheny P.B."/>
            <person name="Slot J.C."/>
        </authorList>
    </citation>
    <scope>NUCLEOTIDE SEQUENCE [LARGE SCALE GENOMIC DNA]</scope>
    <source>
        <strain evidence="5 6">2629</strain>
    </source>
</reference>
<organism evidence="5 6">
    <name type="scientific">Panaeolus cyanescens</name>
    <dbReference type="NCBI Taxonomy" id="181874"/>
    <lineage>
        <taxon>Eukaryota</taxon>
        <taxon>Fungi</taxon>
        <taxon>Dikarya</taxon>
        <taxon>Basidiomycota</taxon>
        <taxon>Agaricomycotina</taxon>
        <taxon>Agaricomycetes</taxon>
        <taxon>Agaricomycetidae</taxon>
        <taxon>Agaricales</taxon>
        <taxon>Agaricineae</taxon>
        <taxon>Galeropsidaceae</taxon>
        <taxon>Panaeolus</taxon>
    </lineage>
</organism>
<dbReference type="InterPro" id="IPR015943">
    <property type="entry name" value="WD40/YVTN_repeat-like_dom_sf"/>
</dbReference>
<feature type="non-terminal residue" evidence="5">
    <location>
        <position position="750"/>
    </location>
</feature>
<evidence type="ECO:0000256" key="1">
    <source>
        <dbReference type="ARBA" id="ARBA00022574"/>
    </source>
</evidence>
<dbReference type="Gene3D" id="2.130.10.10">
    <property type="entry name" value="YVTN repeat-like/Quinoprotein amine dehydrogenase"/>
    <property type="match status" value="1"/>
</dbReference>
<dbReference type="InterPro" id="IPR036322">
    <property type="entry name" value="WD40_repeat_dom_sf"/>
</dbReference>
<evidence type="ECO:0000256" key="3">
    <source>
        <dbReference type="PROSITE-ProRule" id="PRU00221"/>
    </source>
</evidence>
<dbReference type="InterPro" id="IPR051350">
    <property type="entry name" value="WD_repeat-ST_regulator"/>
</dbReference>
<dbReference type="PANTHER" id="PTHR22838">
    <property type="entry name" value="WD REPEAT PROTEIN 26-RELATED"/>
    <property type="match status" value="1"/>
</dbReference>
<proteinExistence type="predicted"/>
<dbReference type="SUPFAM" id="SSF50978">
    <property type="entry name" value="WD40 repeat-like"/>
    <property type="match status" value="1"/>
</dbReference>
<evidence type="ECO:0000256" key="2">
    <source>
        <dbReference type="ARBA" id="ARBA00022737"/>
    </source>
</evidence>
<comment type="caution">
    <text evidence="5">The sequence shown here is derived from an EMBL/GenBank/DDBJ whole genome shotgun (WGS) entry which is preliminary data.</text>
</comment>
<evidence type="ECO:0000313" key="6">
    <source>
        <dbReference type="Proteomes" id="UP000284842"/>
    </source>
</evidence>
<feature type="compositionally biased region" description="Polar residues" evidence="4">
    <location>
        <begin position="672"/>
        <end position="692"/>
    </location>
</feature>
<gene>
    <name evidence="5" type="ORF">CVT24_010036</name>
</gene>
<evidence type="ECO:0000313" key="5">
    <source>
        <dbReference type="EMBL" id="PPQ79618.1"/>
    </source>
</evidence>
<dbReference type="SMART" id="SM00320">
    <property type="entry name" value="WD40"/>
    <property type="match status" value="3"/>
</dbReference>
<dbReference type="Proteomes" id="UP000284842">
    <property type="component" value="Unassembled WGS sequence"/>
</dbReference>
<feature type="compositionally biased region" description="Polar residues" evidence="4">
    <location>
        <begin position="509"/>
        <end position="524"/>
    </location>
</feature>
<keyword evidence="1 3" id="KW-0853">WD repeat</keyword>
<dbReference type="PANTHER" id="PTHR22838:SF0">
    <property type="entry name" value="WD REPEAT-CONTAINING PROTEIN 26"/>
    <property type="match status" value="1"/>
</dbReference>